<dbReference type="Proteomes" id="UP000319014">
    <property type="component" value="Unassembled WGS sequence"/>
</dbReference>
<comment type="similarity">
    <text evidence="1">Belongs to the virb1 family.</text>
</comment>
<dbReference type="AlphaFoldDB" id="A0A521FW40"/>
<dbReference type="Pfam" id="PF01464">
    <property type="entry name" value="SLT"/>
    <property type="match status" value="1"/>
</dbReference>
<proteinExistence type="inferred from homology"/>
<feature type="non-terminal residue" evidence="3">
    <location>
        <position position="48"/>
    </location>
</feature>
<dbReference type="Gene3D" id="1.10.530.10">
    <property type="match status" value="1"/>
</dbReference>
<name>A0A521FW40_9RHOB</name>
<protein>
    <submittedName>
        <fullName evidence="3">Transglycosylase SLT domain-containing protein</fullName>
    </submittedName>
</protein>
<gene>
    <name evidence="3" type="ORF">SAMN06265221_1616</name>
</gene>
<organism evidence="3 4">
    <name type="scientific">Paracoccus laeviglucosivorans</name>
    <dbReference type="NCBI Taxonomy" id="1197861"/>
    <lineage>
        <taxon>Bacteria</taxon>
        <taxon>Pseudomonadati</taxon>
        <taxon>Pseudomonadota</taxon>
        <taxon>Alphaproteobacteria</taxon>
        <taxon>Rhodobacterales</taxon>
        <taxon>Paracoccaceae</taxon>
        <taxon>Paracoccus</taxon>
    </lineage>
</organism>
<dbReference type="InterPro" id="IPR008258">
    <property type="entry name" value="Transglycosylase_SLT_dom_1"/>
</dbReference>
<dbReference type="CDD" id="cd00254">
    <property type="entry name" value="LT-like"/>
    <property type="match status" value="1"/>
</dbReference>
<dbReference type="InterPro" id="IPR023346">
    <property type="entry name" value="Lysozyme-like_dom_sf"/>
</dbReference>
<evidence type="ECO:0000259" key="2">
    <source>
        <dbReference type="Pfam" id="PF01464"/>
    </source>
</evidence>
<dbReference type="EMBL" id="FXTK01000061">
    <property type="protein sequence ID" value="SMP00120.1"/>
    <property type="molecule type" value="Genomic_DNA"/>
</dbReference>
<accession>A0A521FW40</accession>
<dbReference type="SUPFAM" id="SSF53955">
    <property type="entry name" value="Lysozyme-like"/>
    <property type="match status" value="1"/>
</dbReference>
<evidence type="ECO:0000313" key="3">
    <source>
        <dbReference type="EMBL" id="SMP00120.1"/>
    </source>
</evidence>
<sequence length="48" mass="5113">MGLTQLMPGTAQLLGVDPRDPMQNLDGGARYLLAQLQAFRSPMLALAA</sequence>
<evidence type="ECO:0000313" key="4">
    <source>
        <dbReference type="Proteomes" id="UP000319014"/>
    </source>
</evidence>
<evidence type="ECO:0000256" key="1">
    <source>
        <dbReference type="ARBA" id="ARBA00009387"/>
    </source>
</evidence>
<feature type="domain" description="Transglycosylase SLT" evidence="2">
    <location>
        <begin position="1"/>
        <end position="48"/>
    </location>
</feature>
<reference evidence="3 4" key="1">
    <citation type="submission" date="2017-05" db="EMBL/GenBank/DDBJ databases">
        <authorList>
            <person name="Varghese N."/>
            <person name="Submissions S."/>
        </authorList>
    </citation>
    <scope>NUCLEOTIDE SEQUENCE [LARGE SCALE GENOMIC DNA]</scope>
    <source>
        <strain evidence="3 4">DSM 100094</strain>
    </source>
</reference>
<keyword evidence="4" id="KW-1185">Reference proteome</keyword>